<dbReference type="InterPro" id="IPR001647">
    <property type="entry name" value="HTH_TetR"/>
</dbReference>
<feature type="domain" description="HTH tetR-type" evidence="5">
    <location>
        <begin position="15"/>
        <end position="75"/>
    </location>
</feature>
<organism evidence="6 7">
    <name type="scientific">Klebsiella pneumoniae</name>
    <dbReference type="NCBI Taxonomy" id="573"/>
    <lineage>
        <taxon>Bacteria</taxon>
        <taxon>Pseudomonadati</taxon>
        <taxon>Pseudomonadota</taxon>
        <taxon>Gammaproteobacteria</taxon>
        <taxon>Enterobacterales</taxon>
        <taxon>Enterobacteriaceae</taxon>
        <taxon>Klebsiella/Raoultella group</taxon>
        <taxon>Klebsiella</taxon>
        <taxon>Klebsiella pneumoniae complex</taxon>
    </lineage>
</organism>
<keyword evidence="1" id="KW-0805">Transcription regulation</keyword>
<dbReference type="InterPro" id="IPR009057">
    <property type="entry name" value="Homeodomain-like_sf"/>
</dbReference>
<dbReference type="SUPFAM" id="SSF46689">
    <property type="entry name" value="Homeodomain-like"/>
    <property type="match status" value="1"/>
</dbReference>
<reference evidence="6 7" key="1">
    <citation type="submission" date="2018-06" db="EMBL/GenBank/DDBJ databases">
        <authorList>
            <consortium name="Pathogen Informatics"/>
            <person name="Doyle S."/>
        </authorList>
    </citation>
    <scope>NUCLEOTIDE SEQUENCE [LARGE SCALE GENOMIC DNA]</scope>
    <source>
        <strain evidence="6 7">NCTC13443</strain>
    </source>
</reference>
<name>A0A377V220_KLEPN</name>
<dbReference type="Gene3D" id="1.10.10.60">
    <property type="entry name" value="Homeodomain-like"/>
    <property type="match status" value="1"/>
</dbReference>
<gene>
    <name evidence="6" type="ORF">NCTC13443_03490</name>
</gene>
<dbReference type="PROSITE" id="PS50977">
    <property type="entry name" value="HTH_TETR_2"/>
    <property type="match status" value="1"/>
</dbReference>
<dbReference type="Proteomes" id="UP000255518">
    <property type="component" value="Unassembled WGS sequence"/>
</dbReference>
<dbReference type="PANTHER" id="PTHR47506:SF1">
    <property type="entry name" value="HTH-TYPE TRANSCRIPTIONAL REGULATOR YJDC"/>
    <property type="match status" value="1"/>
</dbReference>
<protein>
    <submittedName>
        <fullName evidence="6">TetR family transcriptional regulator</fullName>
    </submittedName>
</protein>
<dbReference type="GO" id="GO:0003677">
    <property type="term" value="F:DNA binding"/>
    <property type="evidence" value="ECO:0007669"/>
    <property type="project" value="UniProtKB-UniRule"/>
</dbReference>
<dbReference type="InterPro" id="IPR036271">
    <property type="entry name" value="Tet_transcr_reg_TetR-rel_C_sf"/>
</dbReference>
<dbReference type="InterPro" id="IPR023772">
    <property type="entry name" value="DNA-bd_HTH_TetR-type_CS"/>
</dbReference>
<evidence type="ECO:0000256" key="4">
    <source>
        <dbReference type="PROSITE-ProRule" id="PRU00335"/>
    </source>
</evidence>
<dbReference type="Gene3D" id="1.10.357.10">
    <property type="entry name" value="Tetracycline Repressor, domain 2"/>
    <property type="match status" value="1"/>
</dbReference>
<keyword evidence="2 4" id="KW-0238">DNA-binding</keyword>
<dbReference type="PANTHER" id="PTHR47506">
    <property type="entry name" value="TRANSCRIPTIONAL REGULATORY PROTEIN"/>
    <property type="match status" value="1"/>
</dbReference>
<dbReference type="Pfam" id="PF00440">
    <property type="entry name" value="TetR_N"/>
    <property type="match status" value="1"/>
</dbReference>
<accession>A0A377V220</accession>
<dbReference type="SUPFAM" id="SSF48498">
    <property type="entry name" value="Tetracyclin repressor-like, C-terminal domain"/>
    <property type="match status" value="1"/>
</dbReference>
<keyword evidence="3" id="KW-0804">Transcription</keyword>
<evidence type="ECO:0000313" key="6">
    <source>
        <dbReference type="EMBL" id="STT03128.1"/>
    </source>
</evidence>
<evidence type="ECO:0000256" key="3">
    <source>
        <dbReference type="ARBA" id="ARBA00023163"/>
    </source>
</evidence>
<evidence type="ECO:0000256" key="1">
    <source>
        <dbReference type="ARBA" id="ARBA00023015"/>
    </source>
</evidence>
<sequence length="220" mass="23930">MTTTKQGRTPGRPRQFDAEQAIETAQRLFHARGYDAVSVADLTQAFGINPPSFYAAFGSKLGLYTRVLQRYSQTGAIPIDALLRDDQPVAASLIAVLQEAARRYVADPAAAGCLVLEGVHCQDADARVAAGEWHAAARAKIQQYIARHRPQDALRVTDYMDTLMLGLSAKAREGDSLPRLLETVRLQAWRWSASCQPESSDGLSARHLDPLGGYPAVIVA</sequence>
<dbReference type="EMBL" id="UGKT01000001">
    <property type="protein sequence ID" value="STT03128.1"/>
    <property type="molecule type" value="Genomic_DNA"/>
</dbReference>
<evidence type="ECO:0000313" key="7">
    <source>
        <dbReference type="Proteomes" id="UP000255518"/>
    </source>
</evidence>
<dbReference type="PROSITE" id="PS01081">
    <property type="entry name" value="HTH_TETR_1"/>
    <property type="match status" value="1"/>
</dbReference>
<evidence type="ECO:0000256" key="2">
    <source>
        <dbReference type="ARBA" id="ARBA00023125"/>
    </source>
</evidence>
<proteinExistence type="predicted"/>
<dbReference type="AlphaFoldDB" id="A0A377V220"/>
<feature type="DNA-binding region" description="H-T-H motif" evidence="4">
    <location>
        <begin position="38"/>
        <end position="57"/>
    </location>
</feature>
<evidence type="ECO:0000259" key="5">
    <source>
        <dbReference type="PROSITE" id="PS50977"/>
    </source>
</evidence>